<gene>
    <name evidence="12" type="ordered locus">Dvul_0316</name>
</gene>
<dbReference type="InterPro" id="IPR003594">
    <property type="entry name" value="HATPase_dom"/>
</dbReference>
<keyword evidence="6 12" id="KW-0418">Kinase</keyword>
<dbReference type="InterPro" id="IPR000700">
    <property type="entry name" value="PAS-assoc_C"/>
</dbReference>
<dbReference type="InterPro" id="IPR036890">
    <property type="entry name" value="HATPase_C_sf"/>
</dbReference>
<dbReference type="PANTHER" id="PTHR43065">
    <property type="entry name" value="SENSOR HISTIDINE KINASE"/>
    <property type="match status" value="1"/>
</dbReference>
<comment type="subcellular location">
    <subcellularLocation>
        <location evidence="2">Membrane</location>
    </subcellularLocation>
</comment>
<keyword evidence="5 12" id="KW-0808">Transferase</keyword>
<dbReference type="InterPro" id="IPR013655">
    <property type="entry name" value="PAS_fold_3"/>
</dbReference>
<evidence type="ECO:0000256" key="6">
    <source>
        <dbReference type="ARBA" id="ARBA00022777"/>
    </source>
</evidence>
<keyword evidence="4" id="KW-0597">Phosphoprotein</keyword>
<dbReference type="PRINTS" id="PR00344">
    <property type="entry name" value="BCTRLSENSOR"/>
</dbReference>
<feature type="transmembrane region" description="Helical" evidence="7">
    <location>
        <begin position="146"/>
        <end position="170"/>
    </location>
</feature>
<reference evidence="13" key="1">
    <citation type="journal article" date="2009" name="Environ. Microbiol.">
        <title>Contribution of mobile genetic elements to Desulfovibrio vulgaris genome plasticity.</title>
        <authorList>
            <person name="Walker C.B."/>
            <person name="Stolyar S."/>
            <person name="Chivian D."/>
            <person name="Pinel N."/>
            <person name="Gabster J.A."/>
            <person name="Dehal P.S."/>
            <person name="He Z."/>
            <person name="Yang Z.K."/>
            <person name="Yen H.C."/>
            <person name="Zhou J."/>
            <person name="Wall J.D."/>
            <person name="Hazen T.C."/>
            <person name="Arkin A.P."/>
            <person name="Stahl D.A."/>
        </authorList>
    </citation>
    <scope>NUCLEOTIDE SEQUENCE [LARGE SCALE GENOMIC DNA]</scope>
    <source>
        <strain evidence="13">DP4</strain>
    </source>
</reference>
<dbReference type="PROSITE" id="PS50885">
    <property type="entry name" value="HAMP"/>
    <property type="match status" value="1"/>
</dbReference>
<evidence type="ECO:0000313" key="12">
    <source>
        <dbReference type="EMBL" id="ABM27339.1"/>
    </source>
</evidence>
<evidence type="ECO:0000256" key="4">
    <source>
        <dbReference type="ARBA" id="ARBA00022553"/>
    </source>
</evidence>
<dbReference type="InterPro" id="IPR004358">
    <property type="entry name" value="Sig_transdc_His_kin-like_C"/>
</dbReference>
<dbReference type="NCBIfam" id="TIGR00229">
    <property type="entry name" value="sensory_box"/>
    <property type="match status" value="1"/>
</dbReference>
<keyword evidence="7" id="KW-1133">Transmembrane helix</keyword>
<accession>A0A0H3A4E4</accession>
<dbReference type="InterPro" id="IPR001610">
    <property type="entry name" value="PAC"/>
</dbReference>
<dbReference type="EC" id="2.7.13.3" evidence="3"/>
<dbReference type="PANTHER" id="PTHR43065:SF42">
    <property type="entry name" value="TWO-COMPONENT SENSOR PPRA"/>
    <property type="match status" value="1"/>
</dbReference>
<evidence type="ECO:0000256" key="2">
    <source>
        <dbReference type="ARBA" id="ARBA00004370"/>
    </source>
</evidence>
<dbReference type="SMART" id="SM00388">
    <property type="entry name" value="HisKA"/>
    <property type="match status" value="1"/>
</dbReference>
<dbReference type="Gene3D" id="1.10.287.130">
    <property type="match status" value="1"/>
</dbReference>
<dbReference type="SMART" id="SM00387">
    <property type="entry name" value="HATPase_c"/>
    <property type="match status" value="1"/>
</dbReference>
<comment type="catalytic activity">
    <reaction evidence="1">
        <text>ATP + protein L-histidine = ADP + protein N-phospho-L-histidine.</text>
        <dbReference type="EC" id="2.7.13.3"/>
    </reaction>
</comment>
<dbReference type="InterPro" id="IPR000014">
    <property type="entry name" value="PAS"/>
</dbReference>
<dbReference type="Pfam" id="PF08447">
    <property type="entry name" value="PAS_3"/>
    <property type="match status" value="1"/>
</dbReference>
<dbReference type="CDD" id="cd00130">
    <property type="entry name" value="PAS"/>
    <property type="match status" value="1"/>
</dbReference>
<dbReference type="Pfam" id="PF02518">
    <property type="entry name" value="HATPase_c"/>
    <property type="match status" value="1"/>
</dbReference>
<dbReference type="Pfam" id="PF08448">
    <property type="entry name" value="PAS_4"/>
    <property type="match status" value="1"/>
</dbReference>
<keyword evidence="7" id="KW-0472">Membrane</keyword>
<dbReference type="EMBL" id="CP000527">
    <property type="protein sequence ID" value="ABM27339.1"/>
    <property type="molecule type" value="Genomic_DNA"/>
</dbReference>
<dbReference type="AlphaFoldDB" id="A0A0H3A4E4"/>
<dbReference type="SUPFAM" id="SSF47384">
    <property type="entry name" value="Homodimeric domain of signal transducing histidine kinase"/>
    <property type="match status" value="1"/>
</dbReference>
<dbReference type="RefSeq" id="WP_011791533.1">
    <property type="nucleotide sequence ID" value="NC_008751.1"/>
</dbReference>
<dbReference type="PROSITE" id="PS50113">
    <property type="entry name" value="PAC"/>
    <property type="match status" value="1"/>
</dbReference>
<feature type="domain" description="PAS" evidence="9">
    <location>
        <begin position="375"/>
        <end position="435"/>
    </location>
</feature>
<evidence type="ECO:0000256" key="1">
    <source>
        <dbReference type="ARBA" id="ARBA00000085"/>
    </source>
</evidence>
<feature type="domain" description="PAC" evidence="10">
    <location>
        <begin position="322"/>
        <end position="374"/>
    </location>
</feature>
<sequence length="764" mass="85491">MSGPEQSRSLARELTFSLVTLVAAVVVALSSSLYLQLSQDMLEDIERKADEYSTRLTDILSIPMWNFDARTLEQIGAVFAQYDLVNELSIRDVQGRTLFMLRKADDPDATIMRQHDVHFEGEVIGHVSMAFTLKAYRASLRDLAKAAAAIVGVVVVVLFTATGILLRVLLRRPLDALQTGMDRIAQGDFSYDVRSIPHVELSHIAENFARMAHEVELRERELHAINDRLQQEIAVRRSAEEALRTSEERYALAVRGTSDGIWDWDLRTGDVYFAPRWKSIIGYDDHELPNAISTWKDNVHPDDMPRVIEANESCMRREVPEFQVEYRMRHKDGSWCWVLGRGAAIWDEQGNALRMAGAHTDITGWKATEQALREAKNTLDNVINAMPSTIVGLDQHGRVTLWNLTAANDTGLAREQVMGHGLEEVLPRFAFLSPDVTRCMNEGRTIAMQKVSLPQGVGQRHYDIVIFPVVTRGAYGAVLRIDDVTARMRIEEIMVQTEKMLSVGGLAAGMAHEINNPLGGILQGAQNIMRRIDPTLPANRKAAEESGCDLENLHTYMTSRGIIRFLEGIRESGQRAASIVSNMLEFSRSSDSRWSRVAIPHLVERTLELAANDYDLKKKYDFRHIEIVQDFAPDLPEVLCMPTEIEQVLLNLFKNAAQAMPERGQRADAPRITVRGALEGDRIRLDVADNGPGMVEDVRRRVFEPFYTTKNVGEGTGLGLSVSYFIITTNHGGSFSVQSEPGSGTMFSIRLPLTQPGMPRNEAA</sequence>
<protein>
    <recommendedName>
        <fullName evidence="3">histidine kinase</fullName>
        <ecNumber evidence="3">2.7.13.3</ecNumber>
    </recommendedName>
</protein>
<dbReference type="SUPFAM" id="SSF55874">
    <property type="entry name" value="ATPase domain of HSP90 chaperone/DNA topoisomerase II/histidine kinase"/>
    <property type="match status" value="1"/>
</dbReference>
<dbReference type="InterPro" id="IPR005467">
    <property type="entry name" value="His_kinase_dom"/>
</dbReference>
<evidence type="ECO:0000259" key="9">
    <source>
        <dbReference type="PROSITE" id="PS50112"/>
    </source>
</evidence>
<dbReference type="FunFam" id="3.30.450.20:FF:000099">
    <property type="entry name" value="Sensory box sensor histidine kinase"/>
    <property type="match status" value="1"/>
</dbReference>
<dbReference type="PROSITE" id="PS50112">
    <property type="entry name" value="PAS"/>
    <property type="match status" value="2"/>
</dbReference>
<dbReference type="Gene3D" id="3.30.565.10">
    <property type="entry name" value="Histidine kinase-like ATPase, C-terminal domain"/>
    <property type="match status" value="1"/>
</dbReference>
<dbReference type="SMART" id="SM00304">
    <property type="entry name" value="HAMP"/>
    <property type="match status" value="1"/>
</dbReference>
<dbReference type="Gene3D" id="6.10.340.10">
    <property type="match status" value="1"/>
</dbReference>
<dbReference type="SMART" id="SM00091">
    <property type="entry name" value="PAS"/>
    <property type="match status" value="2"/>
</dbReference>
<feature type="transmembrane region" description="Helical" evidence="7">
    <location>
        <begin position="14"/>
        <end position="35"/>
    </location>
</feature>
<dbReference type="HOGENOM" id="CLU_021149_0_0_7"/>
<dbReference type="Pfam" id="PF00672">
    <property type="entry name" value="HAMP"/>
    <property type="match status" value="1"/>
</dbReference>
<evidence type="ECO:0000259" key="11">
    <source>
        <dbReference type="PROSITE" id="PS50885"/>
    </source>
</evidence>
<dbReference type="SUPFAM" id="SSF55785">
    <property type="entry name" value="PYP-like sensor domain (PAS domain)"/>
    <property type="match status" value="2"/>
</dbReference>
<dbReference type="InterPro" id="IPR036097">
    <property type="entry name" value="HisK_dim/P_sf"/>
</dbReference>
<dbReference type="PROSITE" id="PS50109">
    <property type="entry name" value="HIS_KIN"/>
    <property type="match status" value="1"/>
</dbReference>
<dbReference type="CDD" id="cd06225">
    <property type="entry name" value="HAMP"/>
    <property type="match status" value="1"/>
</dbReference>
<evidence type="ECO:0000259" key="10">
    <source>
        <dbReference type="PROSITE" id="PS50113"/>
    </source>
</evidence>
<dbReference type="Gene3D" id="3.30.450.20">
    <property type="entry name" value="PAS domain"/>
    <property type="match status" value="2"/>
</dbReference>
<organism evidence="12 13">
    <name type="scientific">Nitratidesulfovibrio vulgaris (strain DP4)</name>
    <name type="common">Desulfovibrio vulgaris</name>
    <dbReference type="NCBI Taxonomy" id="391774"/>
    <lineage>
        <taxon>Bacteria</taxon>
        <taxon>Pseudomonadati</taxon>
        <taxon>Thermodesulfobacteriota</taxon>
        <taxon>Desulfovibrionia</taxon>
        <taxon>Desulfovibrionales</taxon>
        <taxon>Desulfovibrionaceae</taxon>
        <taxon>Nitratidesulfovibrio</taxon>
    </lineage>
</organism>
<dbReference type="GO" id="GO:0016020">
    <property type="term" value="C:membrane"/>
    <property type="evidence" value="ECO:0007669"/>
    <property type="project" value="UniProtKB-SubCell"/>
</dbReference>
<feature type="domain" description="HAMP" evidence="11">
    <location>
        <begin position="168"/>
        <end position="220"/>
    </location>
</feature>
<evidence type="ECO:0000313" key="13">
    <source>
        <dbReference type="Proteomes" id="UP000009173"/>
    </source>
</evidence>
<feature type="domain" description="PAS" evidence="9">
    <location>
        <begin position="246"/>
        <end position="318"/>
    </location>
</feature>
<dbReference type="InterPro" id="IPR003660">
    <property type="entry name" value="HAMP_dom"/>
</dbReference>
<proteinExistence type="predicted"/>
<evidence type="ECO:0000256" key="3">
    <source>
        <dbReference type="ARBA" id="ARBA00012438"/>
    </source>
</evidence>
<evidence type="ECO:0000256" key="7">
    <source>
        <dbReference type="SAM" id="Phobius"/>
    </source>
</evidence>
<dbReference type="KEGG" id="dvl:Dvul_0316"/>
<dbReference type="InterPro" id="IPR013656">
    <property type="entry name" value="PAS_4"/>
</dbReference>
<keyword evidence="7" id="KW-0812">Transmembrane</keyword>
<evidence type="ECO:0000259" key="8">
    <source>
        <dbReference type="PROSITE" id="PS50109"/>
    </source>
</evidence>
<dbReference type="InterPro" id="IPR035965">
    <property type="entry name" value="PAS-like_dom_sf"/>
</dbReference>
<dbReference type="CDD" id="cd00082">
    <property type="entry name" value="HisKA"/>
    <property type="match status" value="1"/>
</dbReference>
<name>A0A0H3A4E4_NITV4</name>
<dbReference type="GO" id="GO:0000155">
    <property type="term" value="F:phosphorelay sensor kinase activity"/>
    <property type="evidence" value="ECO:0007669"/>
    <property type="project" value="InterPro"/>
</dbReference>
<dbReference type="Proteomes" id="UP000009173">
    <property type="component" value="Chromosome"/>
</dbReference>
<evidence type="ECO:0000256" key="5">
    <source>
        <dbReference type="ARBA" id="ARBA00022679"/>
    </source>
</evidence>
<feature type="domain" description="Histidine kinase" evidence="8">
    <location>
        <begin position="509"/>
        <end position="755"/>
    </location>
</feature>
<dbReference type="SMART" id="SM00086">
    <property type="entry name" value="PAC"/>
    <property type="match status" value="1"/>
</dbReference>
<dbReference type="InterPro" id="IPR003661">
    <property type="entry name" value="HisK_dim/P_dom"/>
</dbReference>